<name>A0A8R1EDN4_CAEJA</name>
<evidence type="ECO:0000313" key="1">
    <source>
        <dbReference type="EnsemblMetazoa" id="CJA34525.1"/>
    </source>
</evidence>
<keyword evidence="2" id="KW-1185">Reference proteome</keyword>
<reference evidence="2" key="1">
    <citation type="submission" date="2010-08" db="EMBL/GenBank/DDBJ databases">
        <authorList>
            <consortium name="Caenorhabditis japonica Sequencing Consortium"/>
            <person name="Wilson R.K."/>
        </authorList>
    </citation>
    <scope>NUCLEOTIDE SEQUENCE [LARGE SCALE GENOMIC DNA]</scope>
    <source>
        <strain evidence="2">DF5081</strain>
    </source>
</reference>
<organism evidence="1 2">
    <name type="scientific">Caenorhabditis japonica</name>
    <dbReference type="NCBI Taxonomy" id="281687"/>
    <lineage>
        <taxon>Eukaryota</taxon>
        <taxon>Metazoa</taxon>
        <taxon>Ecdysozoa</taxon>
        <taxon>Nematoda</taxon>
        <taxon>Chromadorea</taxon>
        <taxon>Rhabditida</taxon>
        <taxon>Rhabditina</taxon>
        <taxon>Rhabditomorpha</taxon>
        <taxon>Rhabditoidea</taxon>
        <taxon>Rhabditidae</taxon>
        <taxon>Peloderinae</taxon>
        <taxon>Caenorhabditis</taxon>
    </lineage>
</organism>
<dbReference type="Proteomes" id="UP000005237">
    <property type="component" value="Unassembled WGS sequence"/>
</dbReference>
<sequence length="92" mass="11090">MNQFELSWPYVYFYSSFDSLPLVVSHVHTCVSHYSYADQRKAFSHVPSIFNIQRKSTKLMLSAEIVHNRERRRHVIRVESNKTRRKFDTLDR</sequence>
<proteinExistence type="predicted"/>
<evidence type="ECO:0000313" key="2">
    <source>
        <dbReference type="Proteomes" id="UP000005237"/>
    </source>
</evidence>
<accession>A0A8R1EDN4</accession>
<dbReference type="EnsemblMetazoa" id="CJA34525.1">
    <property type="protein sequence ID" value="CJA34525.1"/>
    <property type="gene ID" value="WBGene00210372"/>
</dbReference>
<reference evidence="1" key="2">
    <citation type="submission" date="2022-06" db="UniProtKB">
        <authorList>
            <consortium name="EnsemblMetazoa"/>
        </authorList>
    </citation>
    <scope>IDENTIFICATION</scope>
    <source>
        <strain evidence="1">DF5081</strain>
    </source>
</reference>
<protein>
    <submittedName>
        <fullName evidence="1">Uncharacterized protein</fullName>
    </submittedName>
</protein>
<dbReference type="AlphaFoldDB" id="A0A8R1EDN4"/>